<dbReference type="Pfam" id="PF18096">
    <property type="entry name" value="Thump_like"/>
    <property type="match status" value="1"/>
</dbReference>
<dbReference type="InterPro" id="IPR029063">
    <property type="entry name" value="SAM-dependent_MTases_sf"/>
</dbReference>
<name>A0A5E3ZVH6_9ACTN</name>
<sequence>MAVELSPDLVEWWASPAGEAVVATASTLSWTPADSLSSTTHLRRLYPDLPPELLSGTIDLIQARHRAVEKLGPETAHWFLSLAAVQQATPHAVAHYRAQRLFSMGLRKSGSIHDATCSIGTELAALRAAGATSELSGSDTDPARLAMARHNVPTAAFTIADCLMPCWDEDAVTLLDPARRTATGQRRYRGPDSTIPSLTTVLETYRYRPYLVKCAPGIDWETLFTDGWGTGPWQGEVEIISIIGSREGGVKEAALWSACLCERTNSAIPVSRRATVLNPQGDVVDQIADDPAATAAAADVTVDEVGSILIEPDGAIVRAGLVRQWAARSGLWQLDHRIAHLTGDQAPAGVPYYPVIEQLRYRTAELKKALRRHPTSSLEILVRGVDVDPTAVRRAILPKPVAGAPARTLVISRVGTSAVAFLCGARLVG</sequence>
<reference evidence="2 3" key="1">
    <citation type="submission" date="2019-04" db="EMBL/GenBank/DDBJ databases">
        <authorList>
            <person name="Seth-Smith MB H."/>
            <person name="Seth-Smith H."/>
        </authorList>
    </citation>
    <scope>NUCLEOTIDE SEQUENCE [LARGE SCALE GENOMIC DNA]</scope>
    <source>
        <strain evidence="2">USB-603019</strain>
    </source>
</reference>
<evidence type="ECO:0000259" key="1">
    <source>
        <dbReference type="Pfam" id="PF18096"/>
    </source>
</evidence>
<dbReference type="AlphaFoldDB" id="A0A5E3ZVH6"/>
<keyword evidence="3" id="KW-1185">Reference proteome</keyword>
<proteinExistence type="predicted"/>
<accession>A0A5E3ZVH6</accession>
<evidence type="ECO:0000313" key="3">
    <source>
        <dbReference type="Proteomes" id="UP000324288"/>
    </source>
</evidence>
<organism evidence="2 3">
    <name type="scientific">Lawsonella clevelandensis</name>
    <dbReference type="NCBI Taxonomy" id="1528099"/>
    <lineage>
        <taxon>Bacteria</taxon>
        <taxon>Bacillati</taxon>
        <taxon>Actinomycetota</taxon>
        <taxon>Actinomycetes</taxon>
        <taxon>Mycobacteriales</taxon>
        <taxon>Lawsonellaceae</taxon>
        <taxon>Lawsonella</taxon>
    </lineage>
</organism>
<dbReference type="Gene3D" id="3.40.50.150">
    <property type="entry name" value="Vaccinia Virus protein VP39"/>
    <property type="match status" value="1"/>
</dbReference>
<gene>
    <name evidence="2" type="ORF">LC603019_00307</name>
</gene>
<feature type="domain" description="THUMP-like" evidence="1">
    <location>
        <begin position="352"/>
        <end position="424"/>
    </location>
</feature>
<dbReference type="SUPFAM" id="SSF53335">
    <property type="entry name" value="S-adenosyl-L-methionine-dependent methyltransferases"/>
    <property type="match status" value="1"/>
</dbReference>
<dbReference type="RefSeq" id="WP_172621821.1">
    <property type="nucleotide sequence ID" value="NZ_LR584267.1"/>
</dbReference>
<dbReference type="InterPro" id="IPR041497">
    <property type="entry name" value="Thump-like"/>
</dbReference>
<dbReference type="Proteomes" id="UP000324288">
    <property type="component" value="Chromosome"/>
</dbReference>
<protein>
    <recommendedName>
        <fullName evidence="1">THUMP-like domain-containing protein</fullName>
    </recommendedName>
</protein>
<dbReference type="EMBL" id="LR584267">
    <property type="protein sequence ID" value="VHN99893.1"/>
    <property type="molecule type" value="Genomic_DNA"/>
</dbReference>
<evidence type="ECO:0000313" key="2">
    <source>
        <dbReference type="EMBL" id="VHN99893.1"/>
    </source>
</evidence>